<organism evidence="6 7">
    <name type="scientific">Litorivivens lipolytica</name>
    <dbReference type="NCBI Taxonomy" id="1524264"/>
    <lineage>
        <taxon>Bacteria</taxon>
        <taxon>Pseudomonadati</taxon>
        <taxon>Pseudomonadota</taxon>
        <taxon>Gammaproteobacteria</taxon>
        <taxon>Litorivivens</taxon>
    </lineage>
</organism>
<evidence type="ECO:0000256" key="3">
    <source>
        <dbReference type="ARBA" id="ARBA00022827"/>
    </source>
</evidence>
<comment type="caution">
    <text evidence="6">The sequence shown here is derived from an EMBL/GenBank/DDBJ whole genome shotgun (WGS) entry which is preliminary data.</text>
</comment>
<gene>
    <name evidence="6" type="ORF">FHR99_001982</name>
</gene>
<evidence type="ECO:0000256" key="2">
    <source>
        <dbReference type="ARBA" id="ARBA00022630"/>
    </source>
</evidence>
<dbReference type="Gene3D" id="3.50.50.60">
    <property type="entry name" value="FAD/NAD(P)-binding domain"/>
    <property type="match status" value="1"/>
</dbReference>
<proteinExistence type="predicted"/>
<dbReference type="NCBIfam" id="TIGR00275">
    <property type="entry name" value="aminoacetone oxidase family FAD-binding enzyme"/>
    <property type="match status" value="1"/>
</dbReference>
<reference evidence="6 7" key="1">
    <citation type="submission" date="2020-08" db="EMBL/GenBank/DDBJ databases">
        <title>Genomic Encyclopedia of Type Strains, Phase III (KMG-III): the genomes of soil and plant-associated and newly described type strains.</title>
        <authorList>
            <person name="Whitman W."/>
        </authorList>
    </citation>
    <scope>NUCLEOTIDE SEQUENCE [LARGE SCALE GENOMIC DNA]</scope>
    <source>
        <strain evidence="6 7">CECT 8654</strain>
    </source>
</reference>
<dbReference type="Pfam" id="PF22780">
    <property type="entry name" value="HI0933_like_1st"/>
    <property type="match status" value="1"/>
</dbReference>
<dbReference type="InterPro" id="IPR036188">
    <property type="entry name" value="FAD/NAD-bd_sf"/>
</dbReference>
<evidence type="ECO:0000313" key="7">
    <source>
        <dbReference type="Proteomes" id="UP000537130"/>
    </source>
</evidence>
<name>A0A7W4Z799_9GAMM</name>
<dbReference type="EMBL" id="JACHWY010000002">
    <property type="protein sequence ID" value="MBB3047716.1"/>
    <property type="molecule type" value="Genomic_DNA"/>
</dbReference>
<keyword evidence="7" id="KW-1185">Reference proteome</keyword>
<dbReference type="InterPro" id="IPR023166">
    <property type="entry name" value="BaiN-like_dom_sf"/>
</dbReference>
<dbReference type="InterPro" id="IPR057661">
    <property type="entry name" value="RsdA/BaiN/AoA(So)_Rossmann"/>
</dbReference>
<comment type="cofactor">
    <cofactor evidence="1">
        <name>FAD</name>
        <dbReference type="ChEBI" id="CHEBI:57692"/>
    </cofactor>
</comment>
<feature type="domain" description="RsdA/BaiN/AoA(So)-like insert" evidence="5">
    <location>
        <begin position="193"/>
        <end position="342"/>
    </location>
</feature>
<dbReference type="PRINTS" id="PR00419">
    <property type="entry name" value="ADXRDTASE"/>
</dbReference>
<dbReference type="Pfam" id="PF03486">
    <property type="entry name" value="HI0933_like"/>
    <property type="match status" value="1"/>
</dbReference>
<protein>
    <recommendedName>
        <fullName evidence="8">NAD(FAD)-utilizing dehydrogenase</fullName>
    </recommendedName>
</protein>
<dbReference type="Gene3D" id="1.10.8.260">
    <property type="entry name" value="HI0933 insert domain-like"/>
    <property type="match status" value="1"/>
</dbReference>
<feature type="domain" description="RsdA/BaiN/AoA(So)-like Rossmann fold-like" evidence="4">
    <location>
        <begin position="8"/>
        <end position="394"/>
    </location>
</feature>
<evidence type="ECO:0000313" key="6">
    <source>
        <dbReference type="EMBL" id="MBB3047716.1"/>
    </source>
</evidence>
<dbReference type="PANTHER" id="PTHR42887">
    <property type="entry name" value="OS12G0638800 PROTEIN"/>
    <property type="match status" value="1"/>
</dbReference>
<dbReference type="Proteomes" id="UP000537130">
    <property type="component" value="Unassembled WGS sequence"/>
</dbReference>
<dbReference type="SUPFAM" id="SSF160996">
    <property type="entry name" value="HI0933 insert domain-like"/>
    <property type="match status" value="1"/>
</dbReference>
<dbReference type="NCBIfam" id="TIGR03862">
    <property type="entry name" value="flavo_PP4765"/>
    <property type="match status" value="1"/>
</dbReference>
<dbReference type="SUPFAM" id="SSF51905">
    <property type="entry name" value="FAD/NAD(P)-binding domain"/>
    <property type="match status" value="1"/>
</dbReference>
<evidence type="ECO:0000256" key="1">
    <source>
        <dbReference type="ARBA" id="ARBA00001974"/>
    </source>
</evidence>
<evidence type="ECO:0000259" key="5">
    <source>
        <dbReference type="Pfam" id="PF22780"/>
    </source>
</evidence>
<dbReference type="AlphaFoldDB" id="A0A7W4Z799"/>
<dbReference type="Gene3D" id="2.40.30.10">
    <property type="entry name" value="Translation factors"/>
    <property type="match status" value="1"/>
</dbReference>
<dbReference type="InterPro" id="IPR022460">
    <property type="entry name" value="Flavoprotein_PP4765"/>
</dbReference>
<keyword evidence="3" id="KW-0274">FAD</keyword>
<evidence type="ECO:0008006" key="8">
    <source>
        <dbReference type="Google" id="ProtNLM"/>
    </source>
</evidence>
<dbReference type="PANTHER" id="PTHR42887:SF1">
    <property type="entry name" value="BLR3961 PROTEIN"/>
    <property type="match status" value="1"/>
</dbReference>
<keyword evidence="2" id="KW-0285">Flavoprotein</keyword>
<sequence>MPATTYPAVVIGGGPAGLMAAEQLALAGHRVAVFDQKPTVGRKFLRAGIGGLNITHSEPYEDMLSRYGNRQDSLSPLLDQFTPAMLRAWCEALGIKTFVGSSGRVFPRQMKAAPLLRRWLERLRTQGVELHTRHRWLGWEGESLRFEHQGKNLSVNTRALVLALGGGSWQALGSDGRWSTLLQERGVSCRPFRPSNCGFDYPWPPFISESFGLPLKSIGLSVGDWSRQGDALLSHYGIEGSLIYAASSRIRDAIDKRGECTVYWNLCPNRKPDDLQRDLTQKYRNDSIANALRKLGIKEARLALLKALTSKSQMQQRETLPALLTALPQTLRQYRPIDEAISTAGGIDFTELDKDLMIRSLPGVFCAGEMLDWEAPTGGYLLNACFASGLIAGQAAATFLKQLES</sequence>
<evidence type="ECO:0000259" key="4">
    <source>
        <dbReference type="Pfam" id="PF03486"/>
    </source>
</evidence>
<accession>A0A7W4Z799</accession>
<dbReference type="InterPro" id="IPR004792">
    <property type="entry name" value="BaiN-like"/>
</dbReference>
<dbReference type="InterPro" id="IPR055178">
    <property type="entry name" value="RsdA/BaiN/AoA(So)-like_dom"/>
</dbReference>
<dbReference type="RefSeq" id="WP_183410480.1">
    <property type="nucleotide sequence ID" value="NZ_JACHWY010000002.1"/>
</dbReference>